<dbReference type="Proteomes" id="UP000320791">
    <property type="component" value="Unassembled WGS sequence"/>
</dbReference>
<organism evidence="1 2">
    <name type="scientific">Corynebacterium canis</name>
    <dbReference type="NCBI Taxonomy" id="679663"/>
    <lineage>
        <taxon>Bacteria</taxon>
        <taxon>Bacillati</taxon>
        <taxon>Actinomycetota</taxon>
        <taxon>Actinomycetes</taxon>
        <taxon>Mycobacteriales</taxon>
        <taxon>Corynebacteriaceae</taxon>
        <taxon>Corynebacterium</taxon>
    </lineage>
</organism>
<dbReference type="RefSeq" id="WP_146323794.1">
    <property type="nucleotide sequence ID" value="NZ_BAABLR010000015.1"/>
</dbReference>
<dbReference type="EMBL" id="VOHM01000005">
    <property type="protein sequence ID" value="TWT26976.1"/>
    <property type="molecule type" value="Genomic_DNA"/>
</dbReference>
<accession>A0A5C5ULP5</accession>
<protein>
    <submittedName>
        <fullName evidence="1">Uncharacterized protein</fullName>
    </submittedName>
</protein>
<gene>
    <name evidence="1" type="ORF">FRX94_03810</name>
</gene>
<evidence type="ECO:0000313" key="2">
    <source>
        <dbReference type="Proteomes" id="UP000320791"/>
    </source>
</evidence>
<sequence>MVMVVVSLVAGFVGVLYGAGVSAKVSQRQELMRARVRQHRALRVLVEFLARERQRIDAAPVAPTHDDYRYVGAQGTHLAYLASLEAIDVDVVDTLTKAQAHLAELRTYADTECLLDETIGVLERATREAALRAAGGKPTTYLGSLLT</sequence>
<name>A0A5C5ULP5_9CORY</name>
<evidence type="ECO:0000313" key="1">
    <source>
        <dbReference type="EMBL" id="TWT26976.1"/>
    </source>
</evidence>
<comment type="caution">
    <text evidence="1">The sequence shown here is derived from an EMBL/GenBank/DDBJ whole genome shotgun (WGS) entry which is preliminary data.</text>
</comment>
<dbReference type="OrthoDB" id="9892827at2"/>
<dbReference type="AlphaFoldDB" id="A0A5C5ULP5"/>
<proteinExistence type="predicted"/>
<keyword evidence="2" id="KW-1185">Reference proteome</keyword>
<reference evidence="1 2" key="1">
    <citation type="submission" date="2019-08" db="EMBL/GenBank/DDBJ databases">
        <authorList>
            <person name="Lei W."/>
        </authorList>
    </citation>
    <scope>NUCLEOTIDE SEQUENCE [LARGE SCALE GENOMIC DNA]</scope>
    <source>
        <strain evidence="1 2">CCUG 58627</strain>
    </source>
</reference>